<name>A0A3E1Y7V8_9BACT</name>
<protein>
    <submittedName>
        <fullName evidence="1">Uncharacterized protein</fullName>
    </submittedName>
</protein>
<keyword evidence="2" id="KW-1185">Reference proteome</keyword>
<accession>A0A3E1Y7V8</accession>
<sequence>MKHSFVIIILSVFFICCNQRIADKESSNQNFDSSKEVLLNPAPAQVPVASDISKLQSDSSLLVENKDTLDCGAIINTLFHRSLYKFPVDNGFEKEELTAVIEDAKDSVLSIKIMLVDTVSNDRLTVDWLTLNCKSKEFQTIPKDGTNNGIRRIKYDTRFLDILMRKCALNY</sequence>
<evidence type="ECO:0000313" key="1">
    <source>
        <dbReference type="EMBL" id="RFS21170.1"/>
    </source>
</evidence>
<organism evidence="1 2">
    <name type="scientific">Chitinophaga silvatica</name>
    <dbReference type="NCBI Taxonomy" id="2282649"/>
    <lineage>
        <taxon>Bacteria</taxon>
        <taxon>Pseudomonadati</taxon>
        <taxon>Bacteroidota</taxon>
        <taxon>Chitinophagia</taxon>
        <taxon>Chitinophagales</taxon>
        <taxon>Chitinophagaceae</taxon>
        <taxon>Chitinophaga</taxon>
    </lineage>
</organism>
<dbReference type="RefSeq" id="WP_116977118.1">
    <property type="nucleotide sequence ID" value="NZ_QPMM01000009.1"/>
</dbReference>
<evidence type="ECO:0000313" key="2">
    <source>
        <dbReference type="Proteomes" id="UP000260644"/>
    </source>
</evidence>
<gene>
    <name evidence="1" type="ORF">DVR12_17710</name>
</gene>
<comment type="caution">
    <text evidence="1">The sequence shown here is derived from an EMBL/GenBank/DDBJ whole genome shotgun (WGS) entry which is preliminary data.</text>
</comment>
<dbReference type="Proteomes" id="UP000260644">
    <property type="component" value="Unassembled WGS sequence"/>
</dbReference>
<reference evidence="1 2" key="1">
    <citation type="submission" date="2018-07" db="EMBL/GenBank/DDBJ databases">
        <title>Chitinophaga K2CV101002-2 sp. nov., isolated from a monsoon evergreen broad-leaved forest soil.</title>
        <authorList>
            <person name="Lv Y."/>
        </authorList>
    </citation>
    <scope>NUCLEOTIDE SEQUENCE [LARGE SCALE GENOMIC DNA]</scope>
    <source>
        <strain evidence="1 2">GDMCC 1.1288</strain>
    </source>
</reference>
<proteinExistence type="predicted"/>
<dbReference type="AlphaFoldDB" id="A0A3E1Y7V8"/>
<dbReference type="EMBL" id="QPMM01000009">
    <property type="protein sequence ID" value="RFS21170.1"/>
    <property type="molecule type" value="Genomic_DNA"/>
</dbReference>